<reference evidence="1 2" key="1">
    <citation type="submission" date="2019-04" db="EMBL/GenBank/DDBJ databases">
        <authorList>
            <person name="Hwang J.C."/>
        </authorList>
    </citation>
    <scope>NUCLEOTIDE SEQUENCE [LARGE SCALE GENOMIC DNA]</scope>
    <source>
        <strain evidence="1 2">IMCC35001</strain>
    </source>
</reference>
<gene>
    <name evidence="1" type="ORF">FCL40_15975</name>
</gene>
<accession>A0A4U1B9W3</accession>
<organism evidence="1 2">
    <name type="scientific">Ferrimonas sediminicola</name>
    <dbReference type="NCBI Taxonomy" id="2569538"/>
    <lineage>
        <taxon>Bacteria</taxon>
        <taxon>Pseudomonadati</taxon>
        <taxon>Pseudomonadota</taxon>
        <taxon>Gammaproteobacteria</taxon>
        <taxon>Alteromonadales</taxon>
        <taxon>Ferrimonadaceae</taxon>
        <taxon>Ferrimonas</taxon>
    </lineage>
</organism>
<dbReference type="AlphaFoldDB" id="A0A4U1B9W3"/>
<evidence type="ECO:0000313" key="1">
    <source>
        <dbReference type="EMBL" id="TKB47346.1"/>
    </source>
</evidence>
<dbReference type="RefSeq" id="WP_136854302.1">
    <property type="nucleotide sequence ID" value="NZ_SWCI01000014.1"/>
</dbReference>
<keyword evidence="2" id="KW-1185">Reference proteome</keyword>
<dbReference type="EMBL" id="SWCI01000014">
    <property type="protein sequence ID" value="TKB47346.1"/>
    <property type="molecule type" value="Genomic_DNA"/>
</dbReference>
<protein>
    <submittedName>
        <fullName evidence="1">Uncharacterized protein</fullName>
    </submittedName>
</protein>
<proteinExistence type="predicted"/>
<name>A0A4U1B9W3_9GAMM</name>
<dbReference type="Proteomes" id="UP000305674">
    <property type="component" value="Unassembled WGS sequence"/>
</dbReference>
<dbReference type="OrthoDB" id="9899659at2"/>
<sequence length="64" mass="7622">MITRDPRNEICRQLERAREDLEFSLYLATDCARGDQAVMNDHQYDEIKRNFDSVCTVLRDLKSR</sequence>
<comment type="caution">
    <text evidence="1">The sequence shown here is derived from an EMBL/GenBank/DDBJ whole genome shotgun (WGS) entry which is preliminary data.</text>
</comment>
<evidence type="ECO:0000313" key="2">
    <source>
        <dbReference type="Proteomes" id="UP000305674"/>
    </source>
</evidence>